<evidence type="ECO:0000313" key="4">
    <source>
        <dbReference type="Proteomes" id="UP000308768"/>
    </source>
</evidence>
<keyword evidence="2" id="KW-0472">Membrane</keyword>
<proteinExistence type="predicted"/>
<gene>
    <name evidence="3" type="ORF">B0A49_05497</name>
</gene>
<dbReference type="AlphaFoldDB" id="A0A4V5NF08"/>
<dbReference type="OrthoDB" id="5379860at2759"/>
<feature type="compositionally biased region" description="Basic and acidic residues" evidence="1">
    <location>
        <begin position="195"/>
        <end position="219"/>
    </location>
</feature>
<feature type="compositionally biased region" description="Polar residues" evidence="1">
    <location>
        <begin position="329"/>
        <end position="352"/>
    </location>
</feature>
<dbReference type="EMBL" id="NAJN01000799">
    <property type="protein sequence ID" value="TKA68649.1"/>
    <property type="molecule type" value="Genomic_DNA"/>
</dbReference>
<keyword evidence="2" id="KW-1133">Transmembrane helix</keyword>
<accession>A0A4V5NF08</accession>
<evidence type="ECO:0000256" key="2">
    <source>
        <dbReference type="SAM" id="Phobius"/>
    </source>
</evidence>
<organism evidence="3 4">
    <name type="scientific">Cryomyces minteri</name>
    <dbReference type="NCBI Taxonomy" id="331657"/>
    <lineage>
        <taxon>Eukaryota</taxon>
        <taxon>Fungi</taxon>
        <taxon>Dikarya</taxon>
        <taxon>Ascomycota</taxon>
        <taxon>Pezizomycotina</taxon>
        <taxon>Dothideomycetes</taxon>
        <taxon>Dothideomycetes incertae sedis</taxon>
        <taxon>Cryomyces</taxon>
    </lineage>
</organism>
<feature type="compositionally biased region" description="Polar residues" evidence="1">
    <location>
        <begin position="312"/>
        <end position="322"/>
    </location>
</feature>
<evidence type="ECO:0000313" key="3">
    <source>
        <dbReference type="EMBL" id="TKA68649.1"/>
    </source>
</evidence>
<keyword evidence="2" id="KW-0812">Transmembrane</keyword>
<feature type="region of interest" description="Disordered" evidence="1">
    <location>
        <begin position="179"/>
        <end position="219"/>
    </location>
</feature>
<protein>
    <submittedName>
        <fullName evidence="3">Uncharacterized protein</fullName>
    </submittedName>
</protein>
<dbReference type="Proteomes" id="UP000308768">
    <property type="component" value="Unassembled WGS sequence"/>
</dbReference>
<name>A0A4V5NF08_9PEZI</name>
<keyword evidence="4" id="KW-1185">Reference proteome</keyword>
<evidence type="ECO:0000256" key="1">
    <source>
        <dbReference type="SAM" id="MobiDB-lite"/>
    </source>
</evidence>
<comment type="caution">
    <text evidence="3">The sequence shown here is derived from an EMBL/GenBank/DDBJ whole genome shotgun (WGS) entry which is preliminary data.</text>
</comment>
<sequence length="434" mass="46247">MSSVISINPTQTILSDVSMVIIDIGKTASPWARETTYLLDTANGHTTSTIGRTVQPTFQSSPTNKNTPLLTLQLSGSLIVSVSTVDGSRVTSVIGTTSLTQGWSFVTVTPSAVSFEASSVSRSSVAGPSSSASSPNNATAPSSRMQVVIGIFGGVVALALFGAAVWFYRHYKQRRVKHTRLGPDSEGGSSSQNSLEKERVWQRTEMEDKDHQSSSRHDWTDAEARAINLQKSCKNSGGFSGLSETVKEFEKAKSSHGSMTEADAAIVEARGSVPVPMYDKVASANGPLLQNHSSEKERGPDNSGDDSLSPPDVQSSSFTTYGSDRVTRTMPSSSNPVITSTPRTSQFSQAPLSSPRPLKSILKAPPQIRSPVAAAPTPILTKLFGKDSLSAKTGGYVPRFAPSRTKSRQGVRFGGLHVKEFQEDYEGENRGVAS</sequence>
<feature type="transmembrane region" description="Helical" evidence="2">
    <location>
        <begin position="147"/>
        <end position="168"/>
    </location>
</feature>
<reference evidence="3 4" key="1">
    <citation type="submission" date="2017-03" db="EMBL/GenBank/DDBJ databases">
        <title>Genomes of endolithic fungi from Antarctica.</title>
        <authorList>
            <person name="Coleine C."/>
            <person name="Masonjones S."/>
            <person name="Stajich J.E."/>
        </authorList>
    </citation>
    <scope>NUCLEOTIDE SEQUENCE [LARGE SCALE GENOMIC DNA]</scope>
    <source>
        <strain evidence="3 4">CCFEE 5187</strain>
    </source>
</reference>
<feature type="region of interest" description="Disordered" evidence="1">
    <location>
        <begin position="287"/>
        <end position="360"/>
    </location>
</feature>